<keyword evidence="4 6" id="KW-1133">Transmembrane helix</keyword>
<dbReference type="PANTHER" id="PTHR12300:SF161">
    <property type="entry name" value="RECEPTOR EXPRESSION-ENHANCING PROTEIN"/>
    <property type="match status" value="1"/>
</dbReference>
<keyword evidence="3 6" id="KW-0812">Transmembrane</keyword>
<organism evidence="8 9">
    <name type="scientific">Pneumocystis wakefieldiae</name>
    <dbReference type="NCBI Taxonomy" id="38082"/>
    <lineage>
        <taxon>Eukaryota</taxon>
        <taxon>Fungi</taxon>
        <taxon>Dikarya</taxon>
        <taxon>Ascomycota</taxon>
        <taxon>Taphrinomycotina</taxon>
        <taxon>Pneumocystomycetes</taxon>
        <taxon>Pneumocystaceae</taxon>
        <taxon>Pneumocystis</taxon>
    </lineage>
</organism>
<dbReference type="OrthoDB" id="10009287at2759"/>
<evidence type="ECO:0000256" key="3">
    <source>
        <dbReference type="ARBA" id="ARBA00022692"/>
    </source>
</evidence>
<comment type="similarity">
    <text evidence="2 6">Belongs to the DP1 family.</text>
</comment>
<feature type="transmembrane region" description="Helical" evidence="6">
    <location>
        <begin position="50"/>
        <end position="66"/>
    </location>
</feature>
<evidence type="ECO:0000313" key="8">
    <source>
        <dbReference type="EMBL" id="QSL66758.1"/>
    </source>
</evidence>
<dbReference type="InterPro" id="IPR004345">
    <property type="entry name" value="TB2_DP1_HVA22"/>
</dbReference>
<gene>
    <name evidence="8" type="ORF">MERGE_001144</name>
</gene>
<reference evidence="8" key="1">
    <citation type="submission" date="2020-06" db="EMBL/GenBank/DDBJ databases">
        <title>Genomes of multiple members of Pneumocystis genus reveal paths to human pathogen Pneumocystis jirovecii.</title>
        <authorList>
            <person name="Cisse O.H."/>
            <person name="Ma L."/>
            <person name="Dekker J."/>
            <person name="Khil P."/>
            <person name="Jo J."/>
            <person name="Brenchley J."/>
            <person name="Blair R."/>
            <person name="Pahar B."/>
            <person name="Chabe M."/>
            <person name="Van Rompay K.A."/>
            <person name="Keesler R."/>
            <person name="Sukura A."/>
            <person name="Hirsch V."/>
            <person name="Kutty G."/>
            <person name="Liu Y."/>
            <person name="Peng L."/>
            <person name="Chen J."/>
            <person name="Song J."/>
            <person name="Weissenbacher-Lang C."/>
            <person name="Xu J."/>
            <person name="Upham N.S."/>
            <person name="Stajich J.E."/>
            <person name="Cuomo C.A."/>
            <person name="Cushion M.T."/>
            <person name="Kovacs J.A."/>
        </authorList>
    </citation>
    <scope>NUCLEOTIDE SEQUENCE</scope>
    <source>
        <strain evidence="8">2A</strain>
    </source>
</reference>
<evidence type="ECO:0000256" key="7">
    <source>
        <dbReference type="SAM" id="MobiDB-lite"/>
    </source>
</evidence>
<evidence type="ECO:0000256" key="1">
    <source>
        <dbReference type="ARBA" id="ARBA00004141"/>
    </source>
</evidence>
<keyword evidence="5 6" id="KW-0472">Membrane</keyword>
<dbReference type="Pfam" id="PF03134">
    <property type="entry name" value="TB2_DP1_HVA22"/>
    <property type="match status" value="1"/>
</dbReference>
<dbReference type="EMBL" id="CP054545">
    <property type="protein sequence ID" value="QSL66758.1"/>
    <property type="molecule type" value="Genomic_DNA"/>
</dbReference>
<proteinExistence type="inferred from homology"/>
<dbReference type="PANTHER" id="PTHR12300">
    <property type="entry name" value="HVA22-LIKE PROTEINS"/>
    <property type="match status" value="1"/>
</dbReference>
<dbReference type="Proteomes" id="UP000663699">
    <property type="component" value="Chromosome 14"/>
</dbReference>
<evidence type="ECO:0000256" key="6">
    <source>
        <dbReference type="RuleBase" id="RU362006"/>
    </source>
</evidence>
<evidence type="ECO:0000256" key="2">
    <source>
        <dbReference type="ARBA" id="ARBA00008573"/>
    </source>
</evidence>
<feature type="compositionally biased region" description="Pro residues" evidence="7">
    <location>
        <begin position="171"/>
        <end position="181"/>
    </location>
</feature>
<name>A0A899G649_9ASCO</name>
<comment type="subcellular location">
    <subcellularLocation>
        <location evidence="1 6">Membrane</location>
        <topology evidence="1 6">Multi-pass membrane protein</topology>
    </subcellularLocation>
</comment>
<evidence type="ECO:0000256" key="4">
    <source>
        <dbReference type="ARBA" id="ARBA00022989"/>
    </source>
</evidence>
<protein>
    <recommendedName>
        <fullName evidence="6">Protein YOP1</fullName>
    </recommendedName>
</protein>
<keyword evidence="9" id="KW-1185">Reference proteome</keyword>
<dbReference type="GO" id="GO:0016020">
    <property type="term" value="C:membrane"/>
    <property type="evidence" value="ECO:0007669"/>
    <property type="project" value="UniProtKB-SubCell"/>
</dbReference>
<feature type="transmembrane region" description="Helical" evidence="6">
    <location>
        <begin position="123"/>
        <end position="141"/>
    </location>
</feature>
<evidence type="ECO:0000256" key="5">
    <source>
        <dbReference type="ARBA" id="ARBA00023136"/>
    </source>
</evidence>
<sequence length="210" mass="24184">MGRVYPLDPHSGVVGVYQDKLQAHVSRLDKELSQYSCLNQFERQWGIKKVYAVGGVIGVYFFLIFINVGGRFLSNVLGCLIPMYYSVLAIESSNKANNVQWLSYWVIYGFLILVEHYDQSLLYWFPFYYFFKSVFILYLSLPQFNGAQTIYWTFFHPFFVKYCSKTTHPPHPPHPPPPAPIPDVCKVNDPGDLTDDIASISESDLHPHSQ</sequence>
<evidence type="ECO:0000313" key="9">
    <source>
        <dbReference type="Proteomes" id="UP000663699"/>
    </source>
</evidence>
<comment type="caution">
    <text evidence="6">Lacks conserved residue(s) required for the propagation of feature annotation.</text>
</comment>
<dbReference type="AlphaFoldDB" id="A0A899G649"/>
<feature type="region of interest" description="Disordered" evidence="7">
    <location>
        <begin position="171"/>
        <end position="210"/>
    </location>
</feature>
<accession>A0A899G649</accession>